<protein>
    <submittedName>
        <fullName evidence="2">Uncharacterized protein</fullName>
    </submittedName>
</protein>
<name>B9RB30_RICCO</name>
<reference evidence="3" key="1">
    <citation type="journal article" date="2010" name="Nat. Biotechnol.">
        <title>Draft genome sequence of the oilseed species Ricinus communis.</title>
        <authorList>
            <person name="Chan A.P."/>
            <person name="Crabtree J."/>
            <person name="Zhao Q."/>
            <person name="Lorenzi H."/>
            <person name="Orvis J."/>
            <person name="Puiu D."/>
            <person name="Melake-Berhan A."/>
            <person name="Jones K.M."/>
            <person name="Redman J."/>
            <person name="Chen G."/>
            <person name="Cahoon E.B."/>
            <person name="Gedil M."/>
            <person name="Stanke M."/>
            <person name="Haas B.J."/>
            <person name="Wortman J.R."/>
            <person name="Fraser-Liggett C.M."/>
            <person name="Ravel J."/>
            <person name="Rabinowicz P.D."/>
        </authorList>
    </citation>
    <scope>NUCLEOTIDE SEQUENCE [LARGE SCALE GENOMIC DNA]</scope>
    <source>
        <strain evidence="3">cv. Hale</strain>
    </source>
</reference>
<sequence length="115" mass="13239">MPFGQTSWSTAPASMAFSLGRHEITNFRISKRCQNDSWVAERPNGGGQQEKQDHNHKDDYKTTTRIKSIWLLWGHLGLQFQSIRPKSMNLVAAERQHRQSMTEIETAVVEPRHPP</sequence>
<proteinExistence type="predicted"/>
<dbReference type="InParanoid" id="B9RB30"/>
<dbReference type="Proteomes" id="UP000008311">
    <property type="component" value="Unassembled WGS sequence"/>
</dbReference>
<evidence type="ECO:0000313" key="3">
    <source>
        <dbReference type="Proteomes" id="UP000008311"/>
    </source>
</evidence>
<accession>B9RB30</accession>
<organism evidence="2 3">
    <name type="scientific">Ricinus communis</name>
    <name type="common">Castor bean</name>
    <dbReference type="NCBI Taxonomy" id="3988"/>
    <lineage>
        <taxon>Eukaryota</taxon>
        <taxon>Viridiplantae</taxon>
        <taxon>Streptophyta</taxon>
        <taxon>Embryophyta</taxon>
        <taxon>Tracheophyta</taxon>
        <taxon>Spermatophyta</taxon>
        <taxon>Magnoliopsida</taxon>
        <taxon>eudicotyledons</taxon>
        <taxon>Gunneridae</taxon>
        <taxon>Pentapetalae</taxon>
        <taxon>rosids</taxon>
        <taxon>fabids</taxon>
        <taxon>Malpighiales</taxon>
        <taxon>Euphorbiaceae</taxon>
        <taxon>Acalyphoideae</taxon>
        <taxon>Acalypheae</taxon>
        <taxon>Ricinus</taxon>
    </lineage>
</organism>
<gene>
    <name evidence="2" type="ORF">RCOM_1510740</name>
</gene>
<dbReference type="EMBL" id="EQ973773">
    <property type="protein sequence ID" value="EEF52007.1"/>
    <property type="molecule type" value="Genomic_DNA"/>
</dbReference>
<keyword evidence="3" id="KW-1185">Reference proteome</keyword>
<feature type="region of interest" description="Disordered" evidence="1">
    <location>
        <begin position="35"/>
        <end position="59"/>
    </location>
</feature>
<evidence type="ECO:0000313" key="2">
    <source>
        <dbReference type="EMBL" id="EEF52007.1"/>
    </source>
</evidence>
<feature type="region of interest" description="Disordered" evidence="1">
    <location>
        <begin position="94"/>
        <end position="115"/>
    </location>
</feature>
<feature type="compositionally biased region" description="Basic and acidic residues" evidence="1">
    <location>
        <begin position="50"/>
        <end position="59"/>
    </location>
</feature>
<evidence type="ECO:0000256" key="1">
    <source>
        <dbReference type="SAM" id="MobiDB-lite"/>
    </source>
</evidence>
<dbReference type="AlphaFoldDB" id="B9RB30"/>